<reference evidence="2 3" key="1">
    <citation type="journal article" date="2016" name="Nat. Commun.">
        <title>Thousands of microbial genomes shed light on interconnected biogeochemical processes in an aquifer system.</title>
        <authorList>
            <person name="Anantharaman K."/>
            <person name="Brown C.T."/>
            <person name="Hug L.A."/>
            <person name="Sharon I."/>
            <person name="Castelle C.J."/>
            <person name="Probst A.J."/>
            <person name="Thomas B.C."/>
            <person name="Singh A."/>
            <person name="Wilkins M.J."/>
            <person name="Karaoz U."/>
            <person name="Brodie E.L."/>
            <person name="Williams K.H."/>
            <person name="Hubbard S.S."/>
            <person name="Banfield J.F."/>
        </authorList>
    </citation>
    <scope>NUCLEOTIDE SEQUENCE [LARGE SCALE GENOMIC DNA]</scope>
</reference>
<comment type="caution">
    <text evidence="2">The sequence shown here is derived from an EMBL/GenBank/DDBJ whole genome shotgun (WGS) entry which is preliminary data.</text>
</comment>
<dbReference type="EMBL" id="MHTX01000045">
    <property type="protein sequence ID" value="OHA67160.1"/>
    <property type="molecule type" value="Genomic_DNA"/>
</dbReference>
<name>A0A1G2R2U1_9BACT</name>
<accession>A0A1G2R2U1</accession>
<evidence type="ECO:0000256" key="1">
    <source>
        <dbReference type="SAM" id="Phobius"/>
    </source>
</evidence>
<sequence length="100" mass="11027">MFKIPHKILLFSSICLVVISVASVSGYFIPCFGAQEGEQRLGLSCTVSMAYLFSFIVGFVGLYLFGFWLGKIGEKKISIIFLTLTSIILMGSLLINFIAF</sequence>
<dbReference type="Proteomes" id="UP000179258">
    <property type="component" value="Unassembled WGS sequence"/>
</dbReference>
<feature type="transmembrane region" description="Helical" evidence="1">
    <location>
        <begin position="50"/>
        <end position="70"/>
    </location>
</feature>
<evidence type="ECO:0000313" key="2">
    <source>
        <dbReference type="EMBL" id="OHA67160.1"/>
    </source>
</evidence>
<feature type="transmembrane region" description="Helical" evidence="1">
    <location>
        <begin position="77"/>
        <end position="99"/>
    </location>
</feature>
<organism evidence="2 3">
    <name type="scientific">Candidatus Wildermuthbacteria bacterium RIFCSPHIGHO2_02_FULL_47_17</name>
    <dbReference type="NCBI Taxonomy" id="1802452"/>
    <lineage>
        <taxon>Bacteria</taxon>
        <taxon>Candidatus Wildermuthiibacteriota</taxon>
    </lineage>
</organism>
<protein>
    <submittedName>
        <fullName evidence="2">Uncharacterized protein</fullName>
    </submittedName>
</protein>
<dbReference type="AlphaFoldDB" id="A0A1G2R2U1"/>
<keyword evidence="1" id="KW-0472">Membrane</keyword>
<gene>
    <name evidence="2" type="ORF">A3D59_02730</name>
</gene>
<keyword evidence="1" id="KW-1133">Transmembrane helix</keyword>
<evidence type="ECO:0000313" key="3">
    <source>
        <dbReference type="Proteomes" id="UP000179258"/>
    </source>
</evidence>
<proteinExistence type="predicted"/>
<keyword evidence="1" id="KW-0812">Transmembrane</keyword>